<protein>
    <submittedName>
        <fullName evidence="1">Uncharacterized protein</fullName>
    </submittedName>
</protein>
<reference evidence="1 2" key="1">
    <citation type="submission" date="2014-04" db="EMBL/GenBank/DDBJ databases">
        <authorList>
            <consortium name="DOE Joint Genome Institute"/>
            <person name="Kuo A."/>
            <person name="Girlanda M."/>
            <person name="Perotto S."/>
            <person name="Kohler A."/>
            <person name="Nagy L.G."/>
            <person name="Floudas D."/>
            <person name="Copeland A."/>
            <person name="Barry K.W."/>
            <person name="Cichocki N."/>
            <person name="Veneault-Fourrey C."/>
            <person name="LaButti K."/>
            <person name="Lindquist E.A."/>
            <person name="Lipzen A."/>
            <person name="Lundell T."/>
            <person name="Morin E."/>
            <person name="Murat C."/>
            <person name="Sun H."/>
            <person name="Tunlid A."/>
            <person name="Henrissat B."/>
            <person name="Grigoriev I.V."/>
            <person name="Hibbett D.S."/>
            <person name="Martin F."/>
            <person name="Nordberg H.P."/>
            <person name="Cantor M.N."/>
            <person name="Hua S.X."/>
        </authorList>
    </citation>
    <scope>NUCLEOTIDE SEQUENCE [LARGE SCALE GENOMIC DNA]</scope>
    <source>
        <strain evidence="1 2">MUT 4182</strain>
    </source>
</reference>
<proteinExistence type="predicted"/>
<reference evidence="2" key="2">
    <citation type="submission" date="2015-01" db="EMBL/GenBank/DDBJ databases">
        <title>Evolutionary Origins and Diversification of the Mycorrhizal Mutualists.</title>
        <authorList>
            <consortium name="DOE Joint Genome Institute"/>
            <consortium name="Mycorrhizal Genomics Consortium"/>
            <person name="Kohler A."/>
            <person name="Kuo A."/>
            <person name="Nagy L.G."/>
            <person name="Floudas D."/>
            <person name="Copeland A."/>
            <person name="Barry K.W."/>
            <person name="Cichocki N."/>
            <person name="Veneault-Fourrey C."/>
            <person name="LaButti K."/>
            <person name="Lindquist E.A."/>
            <person name="Lipzen A."/>
            <person name="Lundell T."/>
            <person name="Morin E."/>
            <person name="Murat C."/>
            <person name="Riley R."/>
            <person name="Ohm R."/>
            <person name="Sun H."/>
            <person name="Tunlid A."/>
            <person name="Henrissat B."/>
            <person name="Grigoriev I.V."/>
            <person name="Hibbett D.S."/>
            <person name="Martin F."/>
        </authorList>
    </citation>
    <scope>NUCLEOTIDE SEQUENCE [LARGE SCALE GENOMIC DNA]</scope>
    <source>
        <strain evidence="2">MUT 4182</strain>
    </source>
</reference>
<accession>A0A0C3LEZ2</accession>
<evidence type="ECO:0000313" key="2">
    <source>
        <dbReference type="Proteomes" id="UP000054248"/>
    </source>
</evidence>
<organism evidence="1 2">
    <name type="scientific">Tulasnella calospora MUT 4182</name>
    <dbReference type="NCBI Taxonomy" id="1051891"/>
    <lineage>
        <taxon>Eukaryota</taxon>
        <taxon>Fungi</taxon>
        <taxon>Dikarya</taxon>
        <taxon>Basidiomycota</taxon>
        <taxon>Agaricomycotina</taxon>
        <taxon>Agaricomycetes</taxon>
        <taxon>Cantharellales</taxon>
        <taxon>Tulasnellaceae</taxon>
        <taxon>Tulasnella</taxon>
    </lineage>
</organism>
<dbReference type="Proteomes" id="UP000054248">
    <property type="component" value="Unassembled WGS sequence"/>
</dbReference>
<evidence type="ECO:0000313" key="1">
    <source>
        <dbReference type="EMBL" id="KIO32533.1"/>
    </source>
</evidence>
<gene>
    <name evidence="1" type="ORF">M407DRAFT_241415</name>
</gene>
<sequence>MKQRSYDHMRMSEIGCPARSCKEVGGREQQQQTIARERSAVEIENSSTLLVLRLVRQER</sequence>
<dbReference type="HOGENOM" id="CLU_2962584_0_0_1"/>
<dbReference type="AlphaFoldDB" id="A0A0C3LEZ2"/>
<keyword evidence="2" id="KW-1185">Reference proteome</keyword>
<name>A0A0C3LEZ2_9AGAM</name>
<dbReference type="EMBL" id="KN822954">
    <property type="protein sequence ID" value="KIO32533.1"/>
    <property type="molecule type" value="Genomic_DNA"/>
</dbReference>